<dbReference type="Proteomes" id="UP000278715">
    <property type="component" value="Chromosome"/>
</dbReference>
<dbReference type="KEGG" id="ssof:SULC_2603"/>
<evidence type="ECO:0000313" key="2">
    <source>
        <dbReference type="EMBL" id="AKA77403.1"/>
    </source>
</evidence>
<dbReference type="GeneID" id="44130570"/>
<sequence>MSIINDEKLRKYVPEERLDKVKERLEILDTYDLSYITSNFIWKGRRFSPEQVWPIKIYYGKADRELAEKIEKEFRRFVALTIVFPKRLFTASGAVDLYWHFLILHTKEYEKFSKSVWGIPRYDNVLLKKLLNNDDNSFRLRFNLKPDNVNEITILPKKALESLDDKTLDRVLMLERLDLSPISENLLHTIDEFKFVPEQRFPLIAHFGKLDNNIVKRIELEFKKWMALNIAYGGKELNYAAPSGVVDMYFHLFILHTILYKQFCEIFFGKFIHHPLGELF</sequence>
<name>A0A0E3K6Q8_SACSO</name>
<evidence type="ECO:0000313" key="6">
    <source>
        <dbReference type="EMBL" id="AZF74413.1"/>
    </source>
</evidence>
<dbReference type="Proteomes" id="UP000033057">
    <property type="component" value="Chromosome"/>
</dbReference>
<evidence type="ECO:0000313" key="20">
    <source>
        <dbReference type="Proteomes" id="UP000275843"/>
    </source>
</evidence>
<proteinExistence type="predicted"/>
<dbReference type="GeneID" id="1454746"/>
<dbReference type="Proteomes" id="UP000076770">
    <property type="component" value="Chromosome i"/>
</dbReference>
<dbReference type="RefSeq" id="WP_009988984.1">
    <property type="nucleotide sequence ID" value="NZ_CP011055.2"/>
</dbReference>
<reference evidence="1" key="5">
    <citation type="submission" date="2018-10" db="EMBL/GenBank/DDBJ databases">
        <authorList>
            <person name="McCarthy S."/>
            <person name="Gradnigo J."/>
            <person name="Johnson T."/>
            <person name="Payne S."/>
            <person name="Lipzen A."/>
            <person name="Schackwitz W."/>
            <person name="Martin J."/>
            <person name="Moriyama E."/>
            <person name="Blum P."/>
        </authorList>
    </citation>
    <scope>NUCLEOTIDE SEQUENCE</scope>
    <source>
        <strain evidence="1">SARC-B</strain>
        <strain evidence="2">SARC-C</strain>
        <strain evidence="3">SULA</strain>
    </source>
</reference>
<evidence type="ECO:0000313" key="15">
    <source>
        <dbReference type="Proteomes" id="UP000076770"/>
    </source>
</evidence>
<evidence type="ECO:0000313" key="16">
    <source>
        <dbReference type="Proteomes" id="UP000267993"/>
    </source>
</evidence>
<evidence type="ECO:0000313" key="12">
    <source>
        <dbReference type="Proteomes" id="UP000033057"/>
    </source>
</evidence>
<dbReference type="Proteomes" id="UP000275843">
    <property type="component" value="Chromosome"/>
</dbReference>
<dbReference type="Proteomes" id="UP000033085">
    <property type="component" value="Chromosome"/>
</dbReference>
<evidence type="ECO:0000313" key="3">
    <source>
        <dbReference type="EMBL" id="AKA80094.1"/>
    </source>
</evidence>
<evidence type="ECO:0000313" key="8">
    <source>
        <dbReference type="EMBL" id="AZF79641.1"/>
    </source>
</evidence>
<evidence type="ECO:0000313" key="4">
    <source>
        <dbReference type="EMBL" id="AZF69173.1"/>
    </source>
</evidence>
<dbReference type="KEGG" id="ssol:SULB_2607"/>
<dbReference type="EMBL" id="CP033236">
    <property type="protein sequence ID" value="AZF71793.1"/>
    <property type="molecule type" value="Genomic_DNA"/>
</dbReference>
<dbReference type="EMBL" id="CP033240">
    <property type="protein sequence ID" value="AZF82247.1"/>
    <property type="molecule type" value="Genomic_DNA"/>
</dbReference>
<evidence type="ECO:0000313" key="18">
    <source>
        <dbReference type="Proteomes" id="UP000273194"/>
    </source>
</evidence>
<dbReference type="EMBL" id="LT549890">
    <property type="protein sequence ID" value="SAI85461.1"/>
    <property type="molecule type" value="Genomic_DNA"/>
</dbReference>
<dbReference type="OrthoDB" id="39327at2157"/>
<evidence type="ECO:0000313" key="1">
    <source>
        <dbReference type="EMBL" id="AKA74708.1"/>
    </source>
</evidence>
<dbReference type="Proteomes" id="UP000273443">
    <property type="component" value="Chromosome"/>
</dbReference>
<dbReference type="EMBL" id="CP033241">
    <property type="protein sequence ID" value="AZF84839.1"/>
    <property type="molecule type" value="Genomic_DNA"/>
</dbReference>
<dbReference type="Proteomes" id="UP000267993">
    <property type="component" value="Chromosome"/>
</dbReference>
<reference evidence="16 17" key="4">
    <citation type="journal article" date="2018" name="Proc. Natl. Acad. Sci. U.S.A.">
        <title>Nonmutational mechanism of inheritance in the Archaeon Sulfolobus solfataricus.</title>
        <authorList>
            <person name="Payne S."/>
            <person name="McCarthy S."/>
            <person name="Johnson T."/>
            <person name="North E."/>
            <person name="Blum P."/>
        </authorList>
    </citation>
    <scope>NUCLEOTIDE SEQUENCE [LARGE SCALE GENOMIC DNA]</scope>
    <source>
        <strain evidence="5 16">SARC-H</strain>
        <strain evidence="6 20">SARC-I</strain>
        <strain evidence="8 21">SARC-N</strain>
        <strain evidence="9 22">SARC-O</strain>
        <strain evidence="10 17">SUL120</strain>
        <strain evidence="4 18">SULG</strain>
        <strain evidence="7 19">SULM</strain>
    </source>
</reference>
<evidence type="ECO:0000313" key="7">
    <source>
        <dbReference type="EMBL" id="AZF77036.1"/>
    </source>
</evidence>
<reference evidence="11" key="3">
    <citation type="submission" date="2016-04" db="EMBL/GenBank/DDBJ databases">
        <authorList>
            <person name="Evans L.H."/>
            <person name="Alamgir A."/>
            <person name="Owens N."/>
            <person name="Weber N.D."/>
            <person name="Virtaneva K."/>
            <person name="Barbian K."/>
            <person name="Babar A."/>
            <person name="Rosenke K."/>
        </authorList>
    </citation>
    <scope>NUCLEOTIDE SEQUENCE</scope>
    <source>
        <strain evidence="11">P1</strain>
    </source>
</reference>
<dbReference type="EMBL" id="CP033239">
    <property type="protein sequence ID" value="AZF79641.1"/>
    <property type="molecule type" value="Genomic_DNA"/>
</dbReference>
<reference evidence="12 13" key="1">
    <citation type="journal article" date="2015" name="Genome Announc.">
        <title>Complete Genome Sequence of Sulfolobus solfataricus Strain 98/2 and Evolved Derivatives.</title>
        <authorList>
            <person name="McCarthy S."/>
            <person name="Gradnigo J."/>
            <person name="Johnson T."/>
            <person name="Payne S."/>
            <person name="Lipzen A."/>
            <person name="Martin J."/>
            <person name="Schackwitz W."/>
            <person name="Moriyama E."/>
            <person name="Blum P."/>
        </authorList>
    </citation>
    <scope>NUCLEOTIDE SEQUENCE [LARGE SCALE GENOMIC DNA]</scope>
    <source>
        <strain evidence="12">98/2 SULC</strain>
        <strain evidence="1">SARC-B</strain>
        <strain evidence="2">SARC-C</strain>
        <strain evidence="3 14">SULA</strain>
        <strain evidence="13">SULB</strain>
    </source>
</reference>
<dbReference type="AlphaFoldDB" id="A0A0E3K6Q8"/>
<evidence type="ECO:0000313" key="9">
    <source>
        <dbReference type="EMBL" id="AZF82247.1"/>
    </source>
</evidence>
<evidence type="ECO:0000313" key="11">
    <source>
        <dbReference type="EMBL" id="SAI85461.1"/>
    </source>
</evidence>
<dbReference type="EMBL" id="CP033235">
    <property type="protein sequence ID" value="AZF69173.1"/>
    <property type="molecule type" value="Genomic_DNA"/>
</dbReference>
<dbReference type="KEGG" id="ssoa:SULA_2606"/>
<dbReference type="InterPro" id="IPR017008">
    <property type="entry name" value="UCP032817-like"/>
</dbReference>
<gene>
    <name evidence="11" type="ORF">SSOP1_1907</name>
    <name evidence="3" type="ORF">SULA_2606</name>
    <name evidence="1" type="ORF">SULB_2607</name>
    <name evidence="2" type="ORF">SULC_2603</name>
    <name evidence="4" type="ORF">SULG_13255</name>
    <name evidence="5" type="ORF">SULH_13255</name>
    <name evidence="6" type="ORF">SULI_13255</name>
    <name evidence="7" type="ORF">SULM_13245</name>
    <name evidence="8" type="ORF">SULN_13235</name>
    <name evidence="9" type="ORF">SULO_13255</name>
    <name evidence="10" type="ORF">SULZ_13275</name>
</gene>
<protein>
    <submittedName>
        <fullName evidence="1">Uncharacterized protein</fullName>
    </submittedName>
</protein>
<dbReference type="OMA" id="CEMFFGR"/>
<dbReference type="PIRSF" id="PIRSF032817">
    <property type="entry name" value="UCP032817"/>
    <property type="match status" value="1"/>
</dbReference>
<evidence type="ECO:0000313" key="17">
    <source>
        <dbReference type="Proteomes" id="UP000269431"/>
    </source>
</evidence>
<evidence type="ECO:0000313" key="13">
    <source>
        <dbReference type="Proteomes" id="UP000033085"/>
    </source>
</evidence>
<evidence type="ECO:0000313" key="19">
    <source>
        <dbReference type="Proteomes" id="UP000273443"/>
    </source>
</evidence>
<dbReference type="Proteomes" id="UP000033106">
    <property type="component" value="Chromosome"/>
</dbReference>
<evidence type="ECO:0000313" key="10">
    <source>
        <dbReference type="EMBL" id="AZF84839.1"/>
    </source>
</evidence>
<accession>A0A0E3K6Q8</accession>
<evidence type="ECO:0000313" key="22">
    <source>
        <dbReference type="Proteomes" id="UP000282269"/>
    </source>
</evidence>
<evidence type="ECO:0000313" key="21">
    <source>
        <dbReference type="Proteomes" id="UP000278715"/>
    </source>
</evidence>
<organism evidence="1 13">
    <name type="scientific">Saccharolobus solfataricus</name>
    <name type="common">Sulfolobus solfataricus</name>
    <dbReference type="NCBI Taxonomy" id="2287"/>
    <lineage>
        <taxon>Archaea</taxon>
        <taxon>Thermoproteota</taxon>
        <taxon>Thermoprotei</taxon>
        <taxon>Sulfolobales</taxon>
        <taxon>Sulfolobaceae</taxon>
        <taxon>Saccharolobus</taxon>
    </lineage>
</organism>
<dbReference type="EMBL" id="CP033238">
    <property type="protein sequence ID" value="AZF77036.1"/>
    <property type="molecule type" value="Genomic_DNA"/>
</dbReference>
<dbReference type="EMBL" id="CP011057">
    <property type="protein sequence ID" value="AKA80094.1"/>
    <property type="molecule type" value="Genomic_DNA"/>
</dbReference>
<dbReference type="Proteomes" id="UP000269431">
    <property type="component" value="Chromosome"/>
</dbReference>
<dbReference type="PATRIC" id="fig|2287.6.peg.2783"/>
<dbReference type="EMBL" id="CP011056">
    <property type="protein sequence ID" value="AKA77403.1"/>
    <property type="molecule type" value="Genomic_DNA"/>
</dbReference>
<dbReference type="EMBL" id="CP033237">
    <property type="protein sequence ID" value="AZF74413.1"/>
    <property type="molecule type" value="Genomic_DNA"/>
</dbReference>
<dbReference type="Proteomes" id="UP000273194">
    <property type="component" value="Chromosome"/>
</dbReference>
<dbReference type="EMBL" id="CP011055">
    <property type="protein sequence ID" value="AKA74708.1"/>
    <property type="molecule type" value="Genomic_DNA"/>
</dbReference>
<evidence type="ECO:0000313" key="14">
    <source>
        <dbReference type="Proteomes" id="UP000033106"/>
    </source>
</evidence>
<reference evidence="15" key="2">
    <citation type="submission" date="2016-04" db="EMBL/GenBank/DDBJ databases">
        <authorList>
            <person name="Shah S.A."/>
            <person name="Garrett R.A."/>
        </authorList>
    </citation>
    <scope>NUCLEOTIDE SEQUENCE [LARGE SCALE GENOMIC DNA]</scope>
    <source>
        <strain evidence="15">ATCC 35091 / DSM 1616 / JCM 8930 / NBRC 15331 / P1</strain>
    </source>
</reference>
<evidence type="ECO:0000313" key="5">
    <source>
        <dbReference type="EMBL" id="AZF71793.1"/>
    </source>
</evidence>
<dbReference type="Proteomes" id="UP000282269">
    <property type="component" value="Chromosome"/>
</dbReference>